<proteinExistence type="predicted"/>
<organism evidence="6 7">
    <name type="scientific">Actinacidiphila paucisporea</name>
    <dbReference type="NCBI Taxonomy" id="310782"/>
    <lineage>
        <taxon>Bacteria</taxon>
        <taxon>Bacillati</taxon>
        <taxon>Actinomycetota</taxon>
        <taxon>Actinomycetes</taxon>
        <taxon>Kitasatosporales</taxon>
        <taxon>Streptomycetaceae</taxon>
        <taxon>Actinacidiphila</taxon>
    </lineage>
</organism>
<dbReference type="STRING" id="310782.SAMN05216499_106333"/>
<name>A0A1M7E944_9ACTN</name>
<dbReference type="Gene3D" id="2.60.120.260">
    <property type="entry name" value="Galactose-binding domain-like"/>
    <property type="match status" value="1"/>
</dbReference>
<dbReference type="GO" id="GO:0000272">
    <property type="term" value="P:polysaccharide catabolic process"/>
    <property type="evidence" value="ECO:0007669"/>
    <property type="project" value="UniProtKB-KW"/>
</dbReference>
<evidence type="ECO:0000313" key="6">
    <source>
        <dbReference type="EMBL" id="SHL88243.1"/>
    </source>
</evidence>
<dbReference type="RefSeq" id="WP_073497502.1">
    <property type="nucleotide sequence ID" value="NZ_FRBI01000006.1"/>
</dbReference>
<dbReference type="SUPFAM" id="SSF49265">
    <property type="entry name" value="Fibronectin type III"/>
    <property type="match status" value="1"/>
</dbReference>
<dbReference type="InterPro" id="IPR008979">
    <property type="entry name" value="Galactose-bd-like_sf"/>
</dbReference>
<evidence type="ECO:0000256" key="3">
    <source>
        <dbReference type="SAM" id="MobiDB-lite"/>
    </source>
</evidence>
<protein>
    <submittedName>
        <fullName evidence="6">Fibronectin type III domain-containing protein</fullName>
    </submittedName>
</protein>
<dbReference type="Pfam" id="PF00041">
    <property type="entry name" value="fn3"/>
    <property type="match status" value="1"/>
</dbReference>
<dbReference type="InterPro" id="IPR003961">
    <property type="entry name" value="FN3_dom"/>
</dbReference>
<dbReference type="SUPFAM" id="SSF49785">
    <property type="entry name" value="Galactose-binding domain-like"/>
    <property type="match status" value="1"/>
</dbReference>
<feature type="region of interest" description="Disordered" evidence="3">
    <location>
        <begin position="275"/>
        <end position="314"/>
    </location>
</feature>
<dbReference type="SMART" id="SM00231">
    <property type="entry name" value="FA58C"/>
    <property type="match status" value="1"/>
</dbReference>
<dbReference type="Gene3D" id="3.20.20.80">
    <property type="entry name" value="Glycosidases"/>
    <property type="match status" value="1"/>
</dbReference>
<reference evidence="6 7" key="1">
    <citation type="submission" date="2016-11" db="EMBL/GenBank/DDBJ databases">
        <authorList>
            <person name="Jaros S."/>
            <person name="Januszkiewicz K."/>
            <person name="Wedrychowicz H."/>
        </authorList>
    </citation>
    <scope>NUCLEOTIDE SEQUENCE [LARGE SCALE GENOMIC DNA]</scope>
    <source>
        <strain evidence="6 7">CGMCC 4.2025</strain>
    </source>
</reference>
<dbReference type="EMBL" id="FRBI01000006">
    <property type="protein sequence ID" value="SHL88243.1"/>
    <property type="molecule type" value="Genomic_DNA"/>
</dbReference>
<keyword evidence="1" id="KW-0326">Glycosidase</keyword>
<accession>A0A1M7E944</accession>
<dbReference type="Gene3D" id="2.60.40.10">
    <property type="entry name" value="Immunoglobulins"/>
    <property type="match status" value="1"/>
</dbReference>
<dbReference type="Proteomes" id="UP000184111">
    <property type="component" value="Unassembled WGS sequence"/>
</dbReference>
<keyword evidence="7" id="KW-1185">Reference proteome</keyword>
<feature type="domain" description="Fibronectin type-III" evidence="5">
    <location>
        <begin position="199"/>
        <end position="288"/>
    </location>
</feature>
<evidence type="ECO:0000259" key="5">
    <source>
        <dbReference type="PROSITE" id="PS50853"/>
    </source>
</evidence>
<dbReference type="GO" id="GO:0016798">
    <property type="term" value="F:hydrolase activity, acting on glycosyl bonds"/>
    <property type="evidence" value="ECO:0007669"/>
    <property type="project" value="UniProtKB-KW"/>
</dbReference>
<dbReference type="InterPro" id="IPR000421">
    <property type="entry name" value="FA58C"/>
</dbReference>
<keyword evidence="1" id="KW-0378">Hydrolase</keyword>
<dbReference type="OrthoDB" id="9783748at2"/>
<feature type="domain" description="F5/8 type C" evidence="4">
    <location>
        <begin position="278"/>
        <end position="430"/>
    </location>
</feature>
<dbReference type="Pfam" id="PF00754">
    <property type="entry name" value="F5_F8_type_C"/>
    <property type="match status" value="1"/>
</dbReference>
<evidence type="ECO:0000256" key="1">
    <source>
        <dbReference type="ARBA" id="ARBA00023295"/>
    </source>
</evidence>
<dbReference type="CDD" id="cd00063">
    <property type="entry name" value="FN3"/>
    <property type="match status" value="1"/>
</dbReference>
<evidence type="ECO:0000256" key="2">
    <source>
        <dbReference type="ARBA" id="ARBA00023326"/>
    </source>
</evidence>
<dbReference type="PROSITE" id="PS50853">
    <property type="entry name" value="FN3"/>
    <property type="match status" value="1"/>
</dbReference>
<evidence type="ECO:0000259" key="4">
    <source>
        <dbReference type="PROSITE" id="PS50022"/>
    </source>
</evidence>
<gene>
    <name evidence="6" type="ORF">SAMN05216499_106333</name>
</gene>
<dbReference type="InterPro" id="IPR036116">
    <property type="entry name" value="FN3_sf"/>
</dbReference>
<feature type="compositionally biased region" description="Polar residues" evidence="3">
    <location>
        <begin position="301"/>
        <end position="314"/>
    </location>
</feature>
<dbReference type="SMART" id="SM00060">
    <property type="entry name" value="FN3"/>
    <property type="match status" value="1"/>
</dbReference>
<evidence type="ECO:0000313" key="7">
    <source>
        <dbReference type="Proteomes" id="UP000184111"/>
    </source>
</evidence>
<feature type="non-terminal residue" evidence="6">
    <location>
        <position position="1"/>
    </location>
</feature>
<keyword evidence="2" id="KW-0119">Carbohydrate metabolism</keyword>
<dbReference type="InterPro" id="IPR013783">
    <property type="entry name" value="Ig-like_fold"/>
</dbReference>
<keyword evidence="2" id="KW-0624">Polysaccharide degradation</keyword>
<dbReference type="PROSITE" id="PS50022">
    <property type="entry name" value="FA58C_3"/>
    <property type="match status" value="1"/>
</dbReference>
<sequence length="430" mass="45300">ACLDVVNWFKNQGCYVIGGVPTWWRTGDRDSRPGFIDVYHAFHMISPWMVGRIGSVADADNFYNVATVPDLADCAAHGIDYQPCVLPGTLNLRQRAHGDFMWRQFYNMTKAGVQGIYISMFDEYNEGNQIAKTAETQAWTPTNSGLLALDEDGTACSADYYLRLTGDGGRMLKGQIALTPTRPTQPVLSGGGDTVPPSAPGALQSTGHTDTTVALAWTAATDNVGVTGYRVLRVSGGTGTQVGTTSGTAFTVTGLTPATAYTFDVVALDAAGGVSQPSNQVTVTTDATSSTTDLALHKPTSESSHTQNYGSGNTVDGDQNTYWESANNAFPQWLQVDLGGATTVKRIVVDLPPATAWATRSQTIAVQGSTDGGTFSTLLAAGAHTFDPATGNTSTLTLPSAATTRYVRLVFTANTGWPAGQASGLHVFNA</sequence>
<feature type="compositionally biased region" description="Low complexity" evidence="3">
    <location>
        <begin position="281"/>
        <end position="294"/>
    </location>
</feature>
<dbReference type="AlphaFoldDB" id="A0A1M7E944"/>